<dbReference type="InterPro" id="IPR013106">
    <property type="entry name" value="Ig_V-set"/>
</dbReference>
<feature type="transmembrane region" description="Helical" evidence="8">
    <location>
        <begin position="160"/>
        <end position="182"/>
    </location>
</feature>
<keyword evidence="5 8" id="KW-0472">Membrane</keyword>
<dbReference type="InterPro" id="IPR003599">
    <property type="entry name" value="Ig_sub"/>
</dbReference>
<gene>
    <name evidence="11" type="ORF">IRJ41_004716</name>
</gene>
<dbReference type="GO" id="GO:0002376">
    <property type="term" value="P:immune system process"/>
    <property type="evidence" value="ECO:0007669"/>
    <property type="project" value="UniProtKB-KW"/>
</dbReference>
<keyword evidence="6" id="KW-1015">Disulfide bond</keyword>
<keyword evidence="3 9" id="KW-0732">Signal</keyword>
<name>A0A9W7WYU0_TRIRA</name>
<evidence type="ECO:0000256" key="6">
    <source>
        <dbReference type="ARBA" id="ARBA00023157"/>
    </source>
</evidence>
<dbReference type="GO" id="GO:0009617">
    <property type="term" value="P:response to bacterium"/>
    <property type="evidence" value="ECO:0007669"/>
    <property type="project" value="TreeGrafter"/>
</dbReference>
<evidence type="ECO:0000256" key="8">
    <source>
        <dbReference type="SAM" id="Phobius"/>
    </source>
</evidence>
<evidence type="ECO:0000313" key="12">
    <source>
        <dbReference type="Proteomes" id="UP001059041"/>
    </source>
</evidence>
<keyword evidence="8" id="KW-0812">Transmembrane</keyword>
<dbReference type="EMBL" id="JAFHDT010000004">
    <property type="protein sequence ID" value="KAI7810648.1"/>
    <property type="molecule type" value="Genomic_DNA"/>
</dbReference>
<dbReference type="InterPro" id="IPR052051">
    <property type="entry name" value="TCR_complex_component"/>
</dbReference>
<dbReference type="PROSITE" id="PS50835">
    <property type="entry name" value="IG_LIKE"/>
    <property type="match status" value="1"/>
</dbReference>
<accession>A0A9W7WYU0</accession>
<dbReference type="PANTHER" id="PTHR19433:SF111">
    <property type="entry name" value="T CELL RECEPTOR ALPHA VARIABLE 4"/>
    <property type="match status" value="1"/>
</dbReference>
<keyword evidence="2" id="KW-1003">Cell membrane</keyword>
<dbReference type="GO" id="GO:0005886">
    <property type="term" value="C:plasma membrane"/>
    <property type="evidence" value="ECO:0007669"/>
    <property type="project" value="UniProtKB-SubCell"/>
</dbReference>
<dbReference type="InterPro" id="IPR036179">
    <property type="entry name" value="Ig-like_dom_sf"/>
</dbReference>
<evidence type="ECO:0000256" key="9">
    <source>
        <dbReference type="SAM" id="SignalP"/>
    </source>
</evidence>
<reference evidence="11" key="1">
    <citation type="submission" date="2021-02" db="EMBL/GenBank/DDBJ databases">
        <title>Comparative genomics reveals that relaxation of natural selection precedes convergent phenotypic evolution of cavefish.</title>
        <authorList>
            <person name="Peng Z."/>
        </authorList>
    </citation>
    <scope>NUCLEOTIDE SEQUENCE</scope>
    <source>
        <tissue evidence="11">Muscle</tissue>
    </source>
</reference>
<comment type="subcellular location">
    <subcellularLocation>
        <location evidence="1">Cell membrane</location>
    </subcellularLocation>
</comment>
<dbReference type="PANTHER" id="PTHR19433">
    <property type="entry name" value="T-CELL RECEPTOR ALPHA CHAIN V REGION-RELATED"/>
    <property type="match status" value="1"/>
</dbReference>
<evidence type="ECO:0000256" key="5">
    <source>
        <dbReference type="ARBA" id="ARBA00023136"/>
    </source>
</evidence>
<evidence type="ECO:0000256" key="4">
    <source>
        <dbReference type="ARBA" id="ARBA00022859"/>
    </source>
</evidence>
<evidence type="ECO:0000256" key="7">
    <source>
        <dbReference type="ARBA" id="ARBA00023180"/>
    </source>
</evidence>
<sequence length="251" mass="28884">MLIYVFARVLLHVLLFSQKIYGAEIEMKVRPGDNITLYCDRPITHGFIVWIRNCSHEHQPSLILDYKTMFQETFRRFSFPRNSSVNSFDLHITNITVSDLGLYYCAELERKVNNEIGILYSTDLYYYGNRTTRVSLAVTLSSGPFTTVFPPLVSDCFLCWTLLFSVCPVCVLFCSICVYCLCKKTDQGTEDKGKTKSRNTFEGGDDDEVCYASLDVTTRRQKRIMKKQLQSSDFSTYAAVRTDIVKNTFLQ</sequence>
<keyword evidence="12" id="KW-1185">Reference proteome</keyword>
<dbReference type="InterPro" id="IPR013783">
    <property type="entry name" value="Ig-like_fold"/>
</dbReference>
<evidence type="ECO:0000259" key="10">
    <source>
        <dbReference type="PROSITE" id="PS50835"/>
    </source>
</evidence>
<organism evidence="11 12">
    <name type="scientific">Triplophysa rosa</name>
    <name type="common">Cave loach</name>
    <dbReference type="NCBI Taxonomy" id="992332"/>
    <lineage>
        <taxon>Eukaryota</taxon>
        <taxon>Metazoa</taxon>
        <taxon>Chordata</taxon>
        <taxon>Craniata</taxon>
        <taxon>Vertebrata</taxon>
        <taxon>Euteleostomi</taxon>
        <taxon>Actinopterygii</taxon>
        <taxon>Neopterygii</taxon>
        <taxon>Teleostei</taxon>
        <taxon>Ostariophysi</taxon>
        <taxon>Cypriniformes</taxon>
        <taxon>Nemacheilidae</taxon>
        <taxon>Triplophysa</taxon>
    </lineage>
</organism>
<evidence type="ECO:0000256" key="2">
    <source>
        <dbReference type="ARBA" id="ARBA00022475"/>
    </source>
</evidence>
<dbReference type="Pfam" id="PF07686">
    <property type="entry name" value="V-set"/>
    <property type="match status" value="1"/>
</dbReference>
<keyword evidence="8" id="KW-1133">Transmembrane helix</keyword>
<comment type="caution">
    <text evidence="11">The sequence shown here is derived from an EMBL/GenBank/DDBJ whole genome shotgun (WGS) entry which is preliminary data.</text>
</comment>
<feature type="signal peptide" evidence="9">
    <location>
        <begin position="1"/>
        <end position="22"/>
    </location>
</feature>
<proteinExistence type="predicted"/>
<dbReference type="InterPro" id="IPR007110">
    <property type="entry name" value="Ig-like_dom"/>
</dbReference>
<feature type="domain" description="Ig-like" evidence="10">
    <location>
        <begin position="18"/>
        <end position="105"/>
    </location>
</feature>
<keyword evidence="4" id="KW-0391">Immunity</keyword>
<keyword evidence="7" id="KW-0325">Glycoprotein</keyword>
<evidence type="ECO:0000256" key="1">
    <source>
        <dbReference type="ARBA" id="ARBA00004236"/>
    </source>
</evidence>
<protein>
    <recommendedName>
        <fullName evidence="10">Ig-like domain-containing protein</fullName>
    </recommendedName>
</protein>
<evidence type="ECO:0000313" key="11">
    <source>
        <dbReference type="EMBL" id="KAI7810648.1"/>
    </source>
</evidence>
<dbReference type="SMART" id="SM00409">
    <property type="entry name" value="IG"/>
    <property type="match status" value="1"/>
</dbReference>
<dbReference type="AlphaFoldDB" id="A0A9W7WYU0"/>
<dbReference type="Proteomes" id="UP001059041">
    <property type="component" value="Linkage Group LG4"/>
</dbReference>
<evidence type="ECO:0000256" key="3">
    <source>
        <dbReference type="ARBA" id="ARBA00022729"/>
    </source>
</evidence>
<dbReference type="SUPFAM" id="SSF48726">
    <property type="entry name" value="Immunoglobulin"/>
    <property type="match status" value="1"/>
</dbReference>
<feature type="chain" id="PRO_5040759466" description="Ig-like domain-containing protein" evidence="9">
    <location>
        <begin position="23"/>
        <end position="251"/>
    </location>
</feature>
<dbReference type="Gene3D" id="2.60.40.10">
    <property type="entry name" value="Immunoglobulins"/>
    <property type="match status" value="1"/>
</dbReference>